<reference evidence="5" key="1">
    <citation type="journal article" date="2020" name="Stud. Mycol.">
        <title>101 Dothideomycetes genomes: a test case for predicting lifestyles and emergence of pathogens.</title>
        <authorList>
            <person name="Haridas S."/>
            <person name="Albert R."/>
            <person name="Binder M."/>
            <person name="Bloem J."/>
            <person name="Labutti K."/>
            <person name="Salamov A."/>
            <person name="Andreopoulos B."/>
            <person name="Baker S."/>
            <person name="Barry K."/>
            <person name="Bills G."/>
            <person name="Bluhm B."/>
            <person name="Cannon C."/>
            <person name="Castanera R."/>
            <person name="Culley D."/>
            <person name="Daum C."/>
            <person name="Ezra D."/>
            <person name="Gonzalez J."/>
            <person name="Henrissat B."/>
            <person name="Kuo A."/>
            <person name="Liang C."/>
            <person name="Lipzen A."/>
            <person name="Lutzoni F."/>
            <person name="Magnuson J."/>
            <person name="Mondo S."/>
            <person name="Nolan M."/>
            <person name="Ohm R."/>
            <person name="Pangilinan J."/>
            <person name="Park H.-J."/>
            <person name="Ramirez L."/>
            <person name="Alfaro M."/>
            <person name="Sun H."/>
            <person name="Tritt A."/>
            <person name="Yoshinaga Y."/>
            <person name="Zwiers L.-H."/>
            <person name="Turgeon B."/>
            <person name="Goodwin S."/>
            <person name="Spatafora J."/>
            <person name="Crous P."/>
            <person name="Grigoriev I."/>
        </authorList>
    </citation>
    <scope>NUCLEOTIDE SEQUENCE</scope>
    <source>
        <strain evidence="5">CBS 116005</strain>
    </source>
</reference>
<sequence>MARIRVRHLKANEAPPAQVKRTVKLITTQHITSDPPEVEEIPMRQWSIEIYLVGPDGDTLPATCFEKATYVLHDSFGPKRAKQMFRQPPFRIVEKGWGEFDMQILLAPTGSKQGQEIVVAHDLNFQQGERYESVHSVTFKNPKEPLLSQLRESGPPGEANGTASGKPEKSRRQKSNKNVDMEKLAEALPQLAEDDLLQVVQMVHDNKTEDTYTKNDVENGEFHVDLYTLPDPLIKMLWDFCDKKVDINAL</sequence>
<dbReference type="PIRSF" id="PIRSF016551">
    <property type="entry name" value="SAS5/TFIID_14"/>
    <property type="match status" value="1"/>
</dbReference>
<feature type="region of interest" description="Disordered" evidence="3">
    <location>
        <begin position="147"/>
        <end position="178"/>
    </location>
</feature>
<dbReference type="GO" id="GO:0000785">
    <property type="term" value="C:chromatin"/>
    <property type="evidence" value="ECO:0007669"/>
    <property type="project" value="UniProtKB-ARBA"/>
</dbReference>
<keyword evidence="1 2" id="KW-0539">Nucleus</keyword>
<dbReference type="OrthoDB" id="1741717at2759"/>
<accession>A0A6G1KUG4</accession>
<dbReference type="InterPro" id="IPR055129">
    <property type="entry name" value="YEATS_dom"/>
</dbReference>
<dbReference type="EMBL" id="ML995968">
    <property type="protein sequence ID" value="KAF2763744.1"/>
    <property type="molecule type" value="Genomic_DNA"/>
</dbReference>
<evidence type="ECO:0000256" key="1">
    <source>
        <dbReference type="ARBA" id="ARBA00023242"/>
    </source>
</evidence>
<keyword evidence="5" id="KW-0396">Initiation factor</keyword>
<keyword evidence="5" id="KW-0648">Protein biosynthesis</keyword>
<dbReference type="CDD" id="cd16905">
    <property type="entry name" value="YEATS_Taf14_like"/>
    <property type="match status" value="1"/>
</dbReference>
<dbReference type="PROSITE" id="PS51037">
    <property type="entry name" value="YEATS"/>
    <property type="match status" value="1"/>
</dbReference>
<evidence type="ECO:0000256" key="2">
    <source>
        <dbReference type="PROSITE-ProRule" id="PRU00376"/>
    </source>
</evidence>
<evidence type="ECO:0000313" key="6">
    <source>
        <dbReference type="Proteomes" id="UP000799436"/>
    </source>
</evidence>
<dbReference type="Pfam" id="PF03366">
    <property type="entry name" value="YEATS"/>
    <property type="match status" value="1"/>
</dbReference>
<organism evidence="5 6">
    <name type="scientific">Teratosphaeria nubilosa</name>
    <dbReference type="NCBI Taxonomy" id="161662"/>
    <lineage>
        <taxon>Eukaryota</taxon>
        <taxon>Fungi</taxon>
        <taxon>Dikarya</taxon>
        <taxon>Ascomycota</taxon>
        <taxon>Pezizomycotina</taxon>
        <taxon>Dothideomycetes</taxon>
        <taxon>Dothideomycetidae</taxon>
        <taxon>Mycosphaerellales</taxon>
        <taxon>Teratosphaeriaceae</taxon>
        <taxon>Teratosphaeria</taxon>
    </lineage>
</organism>
<dbReference type="InterPro" id="IPR005033">
    <property type="entry name" value="YEATS"/>
</dbReference>
<dbReference type="GO" id="GO:0005634">
    <property type="term" value="C:nucleus"/>
    <property type="evidence" value="ECO:0007669"/>
    <property type="project" value="UniProtKB-SubCell"/>
</dbReference>
<evidence type="ECO:0000256" key="3">
    <source>
        <dbReference type="SAM" id="MobiDB-lite"/>
    </source>
</evidence>
<feature type="domain" description="YEATS" evidence="4">
    <location>
        <begin position="13"/>
        <end position="153"/>
    </location>
</feature>
<evidence type="ECO:0000259" key="4">
    <source>
        <dbReference type="PROSITE" id="PS51037"/>
    </source>
</evidence>
<dbReference type="InterPro" id="IPR027353">
    <property type="entry name" value="NET_dom"/>
</dbReference>
<dbReference type="PANTHER" id="PTHR23195">
    <property type="entry name" value="YEATS DOMAIN"/>
    <property type="match status" value="1"/>
</dbReference>
<comment type="subcellular location">
    <subcellularLocation>
        <location evidence="2">Nucleus</location>
    </subcellularLocation>
</comment>
<proteinExistence type="predicted"/>
<keyword evidence="6" id="KW-1185">Reference proteome</keyword>
<dbReference type="Proteomes" id="UP000799436">
    <property type="component" value="Unassembled WGS sequence"/>
</dbReference>
<name>A0A6G1KUG4_9PEZI</name>
<dbReference type="Pfam" id="PF17035">
    <property type="entry name" value="BET"/>
    <property type="match status" value="1"/>
</dbReference>
<dbReference type="InterPro" id="IPR016665">
    <property type="entry name" value="Sas5/TAF14"/>
</dbReference>
<evidence type="ECO:0000313" key="5">
    <source>
        <dbReference type="EMBL" id="KAF2763744.1"/>
    </source>
</evidence>
<dbReference type="AlphaFoldDB" id="A0A6G1KUG4"/>
<dbReference type="GO" id="GO:0003743">
    <property type="term" value="F:translation initiation factor activity"/>
    <property type="evidence" value="ECO:0007669"/>
    <property type="project" value="UniProtKB-KW"/>
</dbReference>
<dbReference type="InterPro" id="IPR038704">
    <property type="entry name" value="YEAST_sf"/>
</dbReference>
<gene>
    <name evidence="5" type="ORF">EJ03DRAFT_356370</name>
</gene>
<dbReference type="GO" id="GO:0006355">
    <property type="term" value="P:regulation of DNA-templated transcription"/>
    <property type="evidence" value="ECO:0007669"/>
    <property type="project" value="InterPro"/>
</dbReference>
<protein>
    <submittedName>
        <fullName evidence="5">SAS complex, SAS5 subunit/transcription initiation factor IID, subunit 14</fullName>
    </submittedName>
</protein>
<dbReference type="Gene3D" id="2.60.40.1970">
    <property type="entry name" value="YEATS domain"/>
    <property type="match status" value="1"/>
</dbReference>